<feature type="compositionally biased region" description="Basic residues" evidence="18">
    <location>
        <begin position="649"/>
        <end position="659"/>
    </location>
</feature>
<keyword evidence="13" id="KW-0255">Endonuclease</keyword>
<evidence type="ECO:0000256" key="6">
    <source>
        <dbReference type="ARBA" id="ARBA00022490"/>
    </source>
</evidence>
<dbReference type="GO" id="GO:0008033">
    <property type="term" value="P:tRNA processing"/>
    <property type="evidence" value="ECO:0007669"/>
    <property type="project" value="UniProtKB-KW"/>
</dbReference>
<evidence type="ECO:0000256" key="4">
    <source>
        <dbReference type="ARBA" id="ARBA00017719"/>
    </source>
</evidence>
<dbReference type="STRING" id="1842532.A7E78_00505"/>
<dbReference type="GO" id="GO:0016787">
    <property type="term" value="F:hydrolase activity"/>
    <property type="evidence" value="ECO:0007669"/>
    <property type="project" value="UniProtKB-KW"/>
</dbReference>
<feature type="compositionally biased region" description="Basic residues" evidence="18">
    <location>
        <begin position="797"/>
        <end position="806"/>
    </location>
</feature>
<dbReference type="GO" id="GO:0046872">
    <property type="term" value="F:metal ion binding"/>
    <property type="evidence" value="ECO:0007669"/>
    <property type="project" value="UniProtKB-KW"/>
</dbReference>
<dbReference type="KEGG" id="pef:A7E78_00505"/>
<dbReference type="InterPro" id="IPR004659">
    <property type="entry name" value="RNase_E/G"/>
</dbReference>
<dbReference type="RefSeq" id="WP_072282439.1">
    <property type="nucleotide sequence ID" value="NZ_CP015519.1"/>
</dbReference>
<feature type="compositionally biased region" description="Low complexity" evidence="18">
    <location>
        <begin position="595"/>
        <end position="615"/>
    </location>
</feature>
<comment type="subcellular location">
    <subcellularLocation>
        <location evidence="2">Cytoplasm</location>
    </subcellularLocation>
</comment>
<feature type="compositionally biased region" description="Low complexity" evidence="18">
    <location>
        <begin position="554"/>
        <end position="574"/>
    </location>
</feature>
<gene>
    <name evidence="20" type="ORF">A7E78_00505</name>
</gene>
<evidence type="ECO:0000256" key="10">
    <source>
        <dbReference type="ARBA" id="ARBA00022722"/>
    </source>
</evidence>
<dbReference type="GO" id="GO:0004540">
    <property type="term" value="F:RNA nuclease activity"/>
    <property type="evidence" value="ECO:0007669"/>
    <property type="project" value="InterPro"/>
</dbReference>
<dbReference type="PROSITE" id="PS50126">
    <property type="entry name" value="S1"/>
    <property type="match status" value="1"/>
</dbReference>
<dbReference type="NCBIfam" id="TIGR00757">
    <property type="entry name" value="RNaseEG"/>
    <property type="match status" value="1"/>
</dbReference>
<dbReference type="OrthoDB" id="9804278at2"/>
<evidence type="ECO:0000256" key="1">
    <source>
        <dbReference type="ARBA" id="ARBA00001946"/>
    </source>
</evidence>
<dbReference type="SUPFAM" id="SSF50249">
    <property type="entry name" value="Nucleic acid-binding proteins"/>
    <property type="match status" value="1"/>
</dbReference>
<dbReference type="Pfam" id="PF20833">
    <property type="entry name" value="RNase_E_G_Thio"/>
    <property type="match status" value="1"/>
</dbReference>
<dbReference type="Proteomes" id="UP000182517">
    <property type="component" value="Chromosome"/>
</dbReference>
<keyword evidence="16" id="KW-0694">RNA-binding</keyword>
<proteinExistence type="inferred from homology"/>
<dbReference type="Gene3D" id="2.40.50.140">
    <property type="entry name" value="Nucleic acid-binding proteins"/>
    <property type="match status" value="1"/>
</dbReference>
<evidence type="ECO:0000256" key="13">
    <source>
        <dbReference type="ARBA" id="ARBA00022759"/>
    </source>
</evidence>
<keyword evidence="7" id="KW-0997">Cell inner membrane</keyword>
<keyword evidence="21" id="KW-1185">Reference proteome</keyword>
<dbReference type="AlphaFoldDB" id="A0A1L3GKM4"/>
<dbReference type="Gene3D" id="3.40.1260.20">
    <property type="entry name" value="Ribonuclease E, catalytic domain"/>
    <property type="match status" value="1"/>
</dbReference>
<feature type="compositionally biased region" description="Basic and acidic residues" evidence="18">
    <location>
        <begin position="807"/>
        <end position="828"/>
    </location>
</feature>
<evidence type="ECO:0000256" key="16">
    <source>
        <dbReference type="ARBA" id="ARBA00022884"/>
    </source>
</evidence>
<feature type="region of interest" description="Disordered" evidence="18">
    <location>
        <begin position="493"/>
        <end position="849"/>
    </location>
</feature>
<dbReference type="SMART" id="SM00316">
    <property type="entry name" value="S1"/>
    <property type="match status" value="1"/>
</dbReference>
<evidence type="ECO:0000256" key="5">
    <source>
        <dbReference type="ARBA" id="ARBA00022475"/>
    </source>
</evidence>
<keyword evidence="15" id="KW-0460">Magnesium</keyword>
<keyword evidence="10" id="KW-0540">Nuclease</keyword>
<dbReference type="GO" id="GO:0006364">
    <property type="term" value="P:rRNA processing"/>
    <property type="evidence" value="ECO:0007669"/>
    <property type="project" value="UniProtKB-KW"/>
</dbReference>
<comment type="cofactor">
    <cofactor evidence="1">
        <name>Mg(2+)</name>
        <dbReference type="ChEBI" id="CHEBI:18420"/>
    </cofactor>
</comment>
<dbReference type="InterPro" id="IPR003029">
    <property type="entry name" value="S1_domain"/>
</dbReference>
<dbReference type="PANTHER" id="PTHR30001:SF1">
    <property type="entry name" value="RIBONUCLEASE E_G-LIKE PROTEIN, CHLOROPLASTIC"/>
    <property type="match status" value="1"/>
</dbReference>
<feature type="compositionally biased region" description="Basic and acidic residues" evidence="18">
    <location>
        <begin position="762"/>
        <end position="771"/>
    </location>
</feature>
<dbReference type="InterPro" id="IPR019307">
    <property type="entry name" value="RNA-bd_AU-1/RNase_E/G"/>
</dbReference>
<evidence type="ECO:0000256" key="15">
    <source>
        <dbReference type="ARBA" id="ARBA00022842"/>
    </source>
</evidence>
<evidence type="ECO:0000256" key="8">
    <source>
        <dbReference type="ARBA" id="ARBA00022552"/>
    </source>
</evidence>
<protein>
    <recommendedName>
        <fullName evidence="4">Ribonuclease G</fullName>
    </recommendedName>
</protein>
<dbReference type="GO" id="GO:0019843">
    <property type="term" value="F:rRNA binding"/>
    <property type="evidence" value="ECO:0007669"/>
    <property type="project" value="UniProtKB-KW"/>
</dbReference>
<keyword evidence="17" id="KW-0472">Membrane</keyword>
<dbReference type="EMBL" id="CP015519">
    <property type="protein sequence ID" value="APG26479.1"/>
    <property type="molecule type" value="Genomic_DNA"/>
</dbReference>
<reference evidence="20 21" key="1">
    <citation type="journal article" date="2017" name="Genome Announc.">
        <title>Complete Genome Sequences of Two Acetylene-Fermenting Pelobacter acetylenicus Strains.</title>
        <authorList>
            <person name="Sutton J.M."/>
            <person name="Baesman S.M."/>
            <person name="Fierst J.L."/>
            <person name="Poret-Peterson A.T."/>
            <person name="Oremland R.S."/>
            <person name="Dunlap D.S."/>
            <person name="Akob D.M."/>
        </authorList>
    </citation>
    <scope>NUCLEOTIDE SEQUENCE [LARGE SCALE GENOMIC DNA]</scope>
    <source>
        <strain evidence="20 21">SFB93</strain>
    </source>
</reference>
<dbReference type="InterPro" id="IPR012340">
    <property type="entry name" value="NA-bd_OB-fold"/>
</dbReference>
<evidence type="ECO:0000256" key="12">
    <source>
        <dbReference type="ARBA" id="ARBA00022730"/>
    </source>
</evidence>
<evidence type="ECO:0000256" key="11">
    <source>
        <dbReference type="ARBA" id="ARBA00022723"/>
    </source>
</evidence>
<evidence type="ECO:0000259" key="19">
    <source>
        <dbReference type="PROSITE" id="PS50126"/>
    </source>
</evidence>
<evidence type="ECO:0000256" key="14">
    <source>
        <dbReference type="ARBA" id="ARBA00022801"/>
    </source>
</evidence>
<keyword evidence="9" id="KW-0819">tRNA processing</keyword>
<sequence length="849" mass="93339">MSKKMLINATHPEEHRVAIVDDGALSELDIEITGKQQTKGNIYKAVVVRVETGLQAAFVDYGGERPGFLQIGEIHPSFHKADPNSETKGRPRINDLLRRGQELMVQVVKEERGTKGAALTTYLSLPGRYMVLMPESDTKGISRKIEQESTRKKLKQAMSSMELPENIGYIVRTAGIGQKKTELKRDVDYLLRVYEKICELGKEVKAPTLVYKESNLVIRSIRDYFSPDIDEVLVDDPKAAQEGKEFFQEVMPEYAQLVKLHQERRPIFSRYQIEEQIEALSRNKVPLPSGGSIVIDTTEALVAIDVNSGKMATEKGVEATAFKSNMEAAAEAARQLRLRDLGGLIVIDFIDMRDRKHIRDVEKCLKDALKSDKARVSVGRISQFGLLEMSRQRIKAALAEASYLPCPHCDGSGRIKSAEAQALHFVRRLSAGMAKGQIGRVDGQVPIEVAAYLLNNKRAELIRLEQQYNATIYIKGCPDFTNGQLEVDFIRREKEPQNSTQNYVEASSVKVDGPQEETVEKDGESDSAPGAEAEAESRPSGRKRRRPRRRRKPAAASTEQTTATGSTEEGAAITPEEPVSEPQKAATTEPAPIVAEEQTAPTAPTETSPAPTVEAKPVESQTEPVMAQQPAAGEPAPETGAEQKSDKPKPRRRPRKPAAARKPASTEAKPETVEEPPADTSKGDSAKEAAAEAPAEKPKPKTPRRRRSPAAKKTTEPEQSDQPTTPAAPVEEARAKESKTGDEKAVEKPQRRRTRKPAAKQTESKPTEKATESPSADVAPPKTADETGPTAAEPPKKPARRGRPRKKPAEEKPEPATDNMDKDKEKTKPKPRRKPAAKATSKPSESDTE</sequence>
<keyword evidence="11" id="KW-0479">Metal-binding</keyword>
<evidence type="ECO:0000256" key="17">
    <source>
        <dbReference type="ARBA" id="ARBA00023136"/>
    </source>
</evidence>
<comment type="similarity">
    <text evidence="3">Belongs to the RNase E/G family. RNase G subfamily.</text>
</comment>
<evidence type="ECO:0000313" key="20">
    <source>
        <dbReference type="EMBL" id="APG26479.1"/>
    </source>
</evidence>
<dbReference type="InterPro" id="IPR048583">
    <property type="entry name" value="RNase_E_G_thioredoxin-like"/>
</dbReference>
<evidence type="ECO:0000313" key="21">
    <source>
        <dbReference type="Proteomes" id="UP000182517"/>
    </source>
</evidence>
<keyword evidence="8" id="KW-0698">rRNA processing</keyword>
<dbReference type="Pfam" id="PF10150">
    <property type="entry name" value="RNase_E_G"/>
    <property type="match status" value="1"/>
</dbReference>
<evidence type="ECO:0000256" key="7">
    <source>
        <dbReference type="ARBA" id="ARBA00022519"/>
    </source>
</evidence>
<dbReference type="Pfam" id="PF00575">
    <property type="entry name" value="S1"/>
    <property type="match status" value="1"/>
</dbReference>
<dbReference type="GO" id="GO:0004519">
    <property type="term" value="F:endonuclease activity"/>
    <property type="evidence" value="ECO:0007669"/>
    <property type="project" value="UniProtKB-KW"/>
</dbReference>
<dbReference type="PANTHER" id="PTHR30001">
    <property type="entry name" value="RIBONUCLEASE"/>
    <property type="match status" value="1"/>
</dbReference>
<evidence type="ECO:0000256" key="9">
    <source>
        <dbReference type="ARBA" id="ARBA00022694"/>
    </source>
</evidence>
<dbReference type="CDD" id="cd04453">
    <property type="entry name" value="S1_RNase_E"/>
    <property type="match status" value="1"/>
</dbReference>
<dbReference type="GO" id="GO:0005737">
    <property type="term" value="C:cytoplasm"/>
    <property type="evidence" value="ECO:0007669"/>
    <property type="project" value="UniProtKB-SubCell"/>
</dbReference>
<accession>A0A1L3GKM4</accession>
<feature type="compositionally biased region" description="Low complexity" evidence="18">
    <location>
        <begin position="627"/>
        <end position="640"/>
    </location>
</feature>
<organism evidence="20 21">
    <name type="scientific">Syntrophotalea acetylenivorans</name>
    <dbReference type="NCBI Taxonomy" id="1842532"/>
    <lineage>
        <taxon>Bacteria</taxon>
        <taxon>Pseudomonadati</taxon>
        <taxon>Thermodesulfobacteriota</taxon>
        <taxon>Desulfuromonadia</taxon>
        <taxon>Desulfuromonadales</taxon>
        <taxon>Syntrophotaleaceae</taxon>
        <taxon>Syntrophotalea</taxon>
    </lineage>
</organism>
<name>A0A1L3GKM4_9BACT</name>
<keyword evidence="5" id="KW-1003">Cell membrane</keyword>
<evidence type="ECO:0000256" key="2">
    <source>
        <dbReference type="ARBA" id="ARBA00004496"/>
    </source>
</evidence>
<feature type="compositionally biased region" description="Basic residues" evidence="18">
    <location>
        <begin position="540"/>
        <end position="553"/>
    </location>
</feature>
<feature type="compositionally biased region" description="Basic and acidic residues" evidence="18">
    <location>
        <begin position="681"/>
        <end position="699"/>
    </location>
</feature>
<keyword evidence="12" id="KW-0699">rRNA-binding</keyword>
<keyword evidence="14" id="KW-0378">Hydrolase</keyword>
<feature type="domain" description="S1 motif" evidence="19">
    <location>
        <begin position="40"/>
        <end position="122"/>
    </location>
</feature>
<evidence type="ECO:0000256" key="18">
    <source>
        <dbReference type="SAM" id="MobiDB-lite"/>
    </source>
</evidence>
<feature type="compositionally biased region" description="Basic residues" evidence="18">
    <location>
        <begin position="700"/>
        <end position="710"/>
    </location>
</feature>
<keyword evidence="6" id="KW-0963">Cytoplasm</keyword>
<feature type="compositionally biased region" description="Basic and acidic residues" evidence="18">
    <location>
        <begin position="731"/>
        <end position="749"/>
    </location>
</feature>
<evidence type="ECO:0000256" key="3">
    <source>
        <dbReference type="ARBA" id="ARBA00005663"/>
    </source>
</evidence>